<dbReference type="FunFam" id="3.30.300.10:FF:000004">
    <property type="entry name" value="S-adenosylmethionine synthase"/>
    <property type="match status" value="1"/>
</dbReference>
<feature type="binding site" description="in other chain" evidence="10">
    <location>
        <begin position="240"/>
        <end position="241"/>
    </location>
    <ligand>
        <name>ATP</name>
        <dbReference type="ChEBI" id="CHEBI:30616"/>
        <note>ligand shared between two neighboring subunits</note>
    </ligand>
</feature>
<feature type="binding site" description="in other chain" evidence="10">
    <location>
        <begin position="255"/>
        <end position="256"/>
    </location>
    <ligand>
        <name>ATP</name>
        <dbReference type="ChEBI" id="CHEBI:30616"/>
        <note>ligand shared between two neighboring subunits</note>
    </ligand>
</feature>
<dbReference type="AlphaFoldDB" id="A0A1H7K3F8"/>
<comment type="cofactor">
    <cofactor evidence="10">
        <name>Mg(2+)</name>
        <dbReference type="ChEBI" id="CHEBI:18420"/>
    </cofactor>
    <text evidence="10">Binds 2 divalent ions per subunit.</text>
</comment>
<feature type="binding site" description="in other chain" evidence="10">
    <location>
        <position position="280"/>
    </location>
    <ligand>
        <name>L-methionine</name>
        <dbReference type="ChEBI" id="CHEBI:57844"/>
        <note>ligand shared between two neighboring subunits</note>
    </ligand>
</feature>
<evidence type="ECO:0000256" key="5">
    <source>
        <dbReference type="ARBA" id="ARBA00022723"/>
    </source>
</evidence>
<keyword evidence="8 10" id="KW-0460">Magnesium</keyword>
<dbReference type="RefSeq" id="WP_074791286.1">
    <property type="nucleotide sequence ID" value="NZ_FNZX01000011.1"/>
</dbReference>
<keyword evidence="9 10" id="KW-0630">Potassium</keyword>
<comment type="catalytic activity">
    <reaction evidence="10">
        <text>L-methionine + ATP + H2O = S-adenosyl-L-methionine + phosphate + diphosphate</text>
        <dbReference type="Rhea" id="RHEA:21080"/>
        <dbReference type="ChEBI" id="CHEBI:15377"/>
        <dbReference type="ChEBI" id="CHEBI:30616"/>
        <dbReference type="ChEBI" id="CHEBI:33019"/>
        <dbReference type="ChEBI" id="CHEBI:43474"/>
        <dbReference type="ChEBI" id="CHEBI:57844"/>
        <dbReference type="ChEBI" id="CHEBI:59789"/>
        <dbReference type="EC" id="2.5.1.6"/>
    </reaction>
</comment>
<comment type="subcellular location">
    <subcellularLocation>
        <location evidence="10 11">Cytoplasm</location>
    </subcellularLocation>
</comment>
<dbReference type="SUPFAM" id="SSF55973">
    <property type="entry name" value="S-adenosylmethionine synthetase"/>
    <property type="match status" value="3"/>
</dbReference>
<dbReference type="PANTHER" id="PTHR11964">
    <property type="entry name" value="S-ADENOSYLMETHIONINE SYNTHETASE"/>
    <property type="match status" value="1"/>
</dbReference>
<evidence type="ECO:0000256" key="12">
    <source>
        <dbReference type="RuleBase" id="RU004462"/>
    </source>
</evidence>
<dbReference type="InterPro" id="IPR002133">
    <property type="entry name" value="S-AdoMet_synthetase"/>
</dbReference>
<dbReference type="InterPro" id="IPR022630">
    <property type="entry name" value="S-AdoMet_synt_C"/>
</dbReference>
<evidence type="ECO:0000256" key="8">
    <source>
        <dbReference type="ARBA" id="ARBA00022842"/>
    </source>
</evidence>
<dbReference type="InterPro" id="IPR022631">
    <property type="entry name" value="ADOMET_SYNTHASE_CS"/>
</dbReference>
<dbReference type="PIRSF" id="PIRSF000497">
    <property type="entry name" value="MAT"/>
    <property type="match status" value="1"/>
</dbReference>
<evidence type="ECO:0000313" key="17">
    <source>
        <dbReference type="Proteomes" id="UP000182321"/>
    </source>
</evidence>
<dbReference type="Gene3D" id="3.30.300.10">
    <property type="match status" value="3"/>
</dbReference>
<keyword evidence="7 10" id="KW-0067">ATP-binding</keyword>
<dbReference type="EC" id="2.5.1.6" evidence="10"/>
<feature type="binding site" description="in other chain" evidence="10">
    <location>
        <position position="98"/>
    </location>
    <ligand>
        <name>L-methionine</name>
        <dbReference type="ChEBI" id="CHEBI:57844"/>
        <note>ligand shared between two neighboring subunits</note>
    </ligand>
</feature>
<dbReference type="GO" id="GO:0006730">
    <property type="term" value="P:one-carbon metabolic process"/>
    <property type="evidence" value="ECO:0007669"/>
    <property type="project" value="UniProtKB-KW"/>
</dbReference>
<evidence type="ECO:0000313" key="16">
    <source>
        <dbReference type="EMBL" id="SEK80425.1"/>
    </source>
</evidence>
<dbReference type="Proteomes" id="UP000182321">
    <property type="component" value="Unassembled WGS sequence"/>
</dbReference>
<dbReference type="GO" id="GO:0006556">
    <property type="term" value="P:S-adenosylmethionine biosynthetic process"/>
    <property type="evidence" value="ECO:0007669"/>
    <property type="project" value="UniProtKB-UniRule"/>
</dbReference>
<dbReference type="eggNOG" id="COG0192">
    <property type="taxonomic scope" value="Bacteria"/>
</dbReference>
<keyword evidence="17" id="KW-1185">Reference proteome</keyword>
<feature type="region of interest" description="Flexible loop" evidence="10">
    <location>
        <begin position="98"/>
        <end position="108"/>
    </location>
</feature>
<evidence type="ECO:0000256" key="11">
    <source>
        <dbReference type="RuleBase" id="RU000542"/>
    </source>
</evidence>
<feature type="domain" description="S-adenosylmethionine synthetase N-terminal" evidence="13">
    <location>
        <begin position="4"/>
        <end position="100"/>
    </location>
</feature>
<dbReference type="EMBL" id="FNZX01000011">
    <property type="protein sequence ID" value="SEK80425.1"/>
    <property type="molecule type" value="Genomic_DNA"/>
</dbReference>
<evidence type="ECO:0000256" key="1">
    <source>
        <dbReference type="ARBA" id="ARBA00005224"/>
    </source>
</evidence>
<feature type="domain" description="S-adenosylmethionine synthetase C-terminal" evidence="15">
    <location>
        <begin position="243"/>
        <end position="381"/>
    </location>
</feature>
<feature type="binding site" description="in other chain" evidence="10">
    <location>
        <position position="14"/>
    </location>
    <ligand>
        <name>ATP</name>
        <dbReference type="ChEBI" id="CHEBI:30616"/>
        <note>ligand shared between two neighboring subunits</note>
    </ligand>
</feature>
<feature type="binding site" evidence="10">
    <location>
        <position position="249"/>
    </location>
    <ligand>
        <name>L-methionine</name>
        <dbReference type="ChEBI" id="CHEBI:57844"/>
        <note>ligand shared between two neighboring subunits</note>
    </ligand>
</feature>
<dbReference type="FunFam" id="3.30.300.10:FF:000003">
    <property type="entry name" value="S-adenosylmethionine synthase"/>
    <property type="match status" value="1"/>
</dbReference>
<feature type="binding site" evidence="10">
    <location>
        <position position="16"/>
    </location>
    <ligand>
        <name>Mg(2+)</name>
        <dbReference type="ChEBI" id="CHEBI:18420"/>
    </ligand>
</feature>
<evidence type="ECO:0000256" key="6">
    <source>
        <dbReference type="ARBA" id="ARBA00022741"/>
    </source>
</evidence>
<keyword evidence="3 10" id="KW-0554">One-carbon metabolism</keyword>
<evidence type="ECO:0000259" key="15">
    <source>
        <dbReference type="Pfam" id="PF02773"/>
    </source>
</evidence>
<comment type="pathway">
    <text evidence="1 10">Amino-acid biosynthesis; S-adenosyl-L-methionine biosynthesis; S-adenosyl-L-methionine from L-methionine: step 1/1.</text>
</comment>
<name>A0A1H7K3F8_9FIRM</name>
<sequence length="414" mass="45072">MGKLFTSESVTEGHPDKIADQISDAILDELLAQDPYSRVAAETTVATGLALVVGEITTKAYVDIAKIAKDTIREIGYVNNVDGYNADSIAVLTSIDEQSADIALGVDKAFESKQEGVKEDFGTGAGDQGIIFGYATDETPEYLPPAISFAHRLTRQLTKVRKNGTLPYLRPDGKSQVTVEFDDDNKTVKRIHTIVISTQHAANVTLEKIREDVIKYVIKPVIPEELLDEDTIYYVNPTGRFVIGGPQGDAGLTGRKIIVDTYGGTGRHGGGAFSGKDPTKVDRSAAYAARWVAKNLVASGVAKQVEVELAYAIGVAKPVSISVDSFNTGVISDEKIAEIIENVFDLRPAAIIDALNLRRPIYKQTAAYGHFGRTDVDLPWEHLDKVEEIRKYLEDVKVDLAVQYISEAREAVTI</sequence>
<dbReference type="Pfam" id="PF00438">
    <property type="entry name" value="S-AdoMet_synt_N"/>
    <property type="match status" value="1"/>
</dbReference>
<evidence type="ECO:0000256" key="4">
    <source>
        <dbReference type="ARBA" id="ARBA00022679"/>
    </source>
</evidence>
<accession>A0A1H7K3F8</accession>
<gene>
    <name evidence="10" type="primary">metK</name>
    <name evidence="16" type="ORF">SAMN02910377_01869</name>
</gene>
<evidence type="ECO:0000256" key="10">
    <source>
        <dbReference type="HAMAP-Rule" id="MF_00086"/>
    </source>
</evidence>
<comment type="cofactor">
    <cofactor evidence="10">
        <name>K(+)</name>
        <dbReference type="ChEBI" id="CHEBI:29103"/>
    </cofactor>
    <text evidence="10">Binds 1 potassium ion per subunit.</text>
</comment>
<dbReference type="GO" id="GO:0005737">
    <property type="term" value="C:cytoplasm"/>
    <property type="evidence" value="ECO:0007669"/>
    <property type="project" value="UniProtKB-SubCell"/>
</dbReference>
<evidence type="ECO:0000256" key="2">
    <source>
        <dbReference type="ARBA" id="ARBA00009685"/>
    </source>
</evidence>
<evidence type="ECO:0000256" key="3">
    <source>
        <dbReference type="ARBA" id="ARBA00022563"/>
    </source>
</evidence>
<keyword evidence="4 10" id="KW-0808">Transferase</keyword>
<reference evidence="17" key="1">
    <citation type="submission" date="2016-10" db="EMBL/GenBank/DDBJ databases">
        <authorList>
            <person name="Varghese N."/>
        </authorList>
    </citation>
    <scope>NUCLEOTIDE SEQUENCE [LARGE SCALE GENOMIC DNA]</scope>
    <source>
        <strain evidence="17">ACV-9</strain>
    </source>
</reference>
<comment type="similarity">
    <text evidence="2 10 12">Belongs to the AdoMet synthase family.</text>
</comment>
<dbReference type="Pfam" id="PF02772">
    <property type="entry name" value="S-AdoMet_synt_M"/>
    <property type="match status" value="1"/>
</dbReference>
<dbReference type="NCBIfam" id="TIGR01034">
    <property type="entry name" value="metK"/>
    <property type="match status" value="1"/>
</dbReference>
<proteinExistence type="inferred from homology"/>
<evidence type="ECO:0000259" key="14">
    <source>
        <dbReference type="Pfam" id="PF02772"/>
    </source>
</evidence>
<evidence type="ECO:0000259" key="13">
    <source>
        <dbReference type="Pfam" id="PF00438"/>
    </source>
</evidence>
<comment type="function">
    <text evidence="10">Catalyzes the formation of S-adenosylmethionine (AdoMet) from methionine and ATP. The overall synthetic reaction is composed of two sequential steps, AdoMet formation and the subsequent tripolyphosphate hydrolysis which occurs prior to release of AdoMet from the enzyme.</text>
</comment>
<keyword evidence="6 10" id="KW-0547">Nucleotide-binding</keyword>
<dbReference type="GO" id="GO:0000287">
    <property type="term" value="F:magnesium ion binding"/>
    <property type="evidence" value="ECO:0007669"/>
    <property type="project" value="UniProtKB-UniRule"/>
</dbReference>
<dbReference type="HAMAP" id="MF_00086">
    <property type="entry name" value="S_AdoMet_synth1"/>
    <property type="match status" value="1"/>
</dbReference>
<dbReference type="InterPro" id="IPR022636">
    <property type="entry name" value="S-AdoMet_synthetase_sfam"/>
</dbReference>
<dbReference type="InterPro" id="IPR022628">
    <property type="entry name" value="S-AdoMet_synt_N"/>
</dbReference>
<keyword evidence="5 10" id="KW-0479">Metal-binding</keyword>
<feature type="binding site" description="in other chain" evidence="10">
    <location>
        <position position="55"/>
    </location>
    <ligand>
        <name>L-methionine</name>
        <dbReference type="ChEBI" id="CHEBI:57844"/>
        <note>ligand shared between two neighboring subunits</note>
    </ligand>
</feature>
<feature type="binding site" evidence="10">
    <location>
        <position position="272"/>
    </location>
    <ligand>
        <name>ATP</name>
        <dbReference type="ChEBI" id="CHEBI:30616"/>
        <note>ligand shared between two neighboring subunits</note>
    </ligand>
</feature>
<dbReference type="PROSITE" id="PS00376">
    <property type="entry name" value="ADOMET_SYNTHASE_1"/>
    <property type="match status" value="1"/>
</dbReference>
<evidence type="ECO:0000256" key="7">
    <source>
        <dbReference type="ARBA" id="ARBA00022840"/>
    </source>
</evidence>
<keyword evidence="10" id="KW-0963">Cytoplasm</keyword>
<feature type="binding site" description="in other chain" evidence="10">
    <location>
        <begin position="172"/>
        <end position="174"/>
    </location>
    <ligand>
        <name>ATP</name>
        <dbReference type="ChEBI" id="CHEBI:30616"/>
        <note>ligand shared between two neighboring subunits</note>
    </ligand>
</feature>
<dbReference type="UniPathway" id="UPA00315">
    <property type="reaction ID" value="UER00080"/>
</dbReference>
<comment type="subunit">
    <text evidence="10">Homotetramer; dimer of dimers.</text>
</comment>
<feature type="domain" description="S-adenosylmethionine synthetase central" evidence="14">
    <location>
        <begin position="123"/>
        <end position="241"/>
    </location>
</feature>
<dbReference type="PROSITE" id="PS00377">
    <property type="entry name" value="ADOMET_SYNTHASE_2"/>
    <property type="match status" value="1"/>
</dbReference>
<protein>
    <recommendedName>
        <fullName evidence="10">S-adenosylmethionine synthase</fullName>
        <shortName evidence="10">AdoMet synthase</shortName>
        <ecNumber evidence="10">2.5.1.6</ecNumber>
    </recommendedName>
    <alternativeName>
        <fullName evidence="10">MAT</fullName>
    </alternativeName>
    <alternativeName>
        <fullName evidence="10">Methionine adenosyltransferase</fullName>
    </alternativeName>
</protein>
<dbReference type="GO" id="GO:0005524">
    <property type="term" value="F:ATP binding"/>
    <property type="evidence" value="ECO:0007669"/>
    <property type="project" value="UniProtKB-UniRule"/>
</dbReference>
<feature type="binding site" evidence="10">
    <location>
        <position position="276"/>
    </location>
    <ligand>
        <name>ATP</name>
        <dbReference type="ChEBI" id="CHEBI:30616"/>
        <note>ligand shared between two neighboring subunits</note>
    </ligand>
</feature>
<feature type="binding site" evidence="10">
    <location>
        <position position="42"/>
    </location>
    <ligand>
        <name>K(+)</name>
        <dbReference type="ChEBI" id="CHEBI:29103"/>
    </ligand>
</feature>
<organism evidence="16 17">
    <name type="scientific">Pseudobutyrivibrio ruminis</name>
    <dbReference type="NCBI Taxonomy" id="46206"/>
    <lineage>
        <taxon>Bacteria</taxon>
        <taxon>Bacillati</taxon>
        <taxon>Bacillota</taxon>
        <taxon>Clostridia</taxon>
        <taxon>Lachnospirales</taxon>
        <taxon>Lachnospiraceae</taxon>
        <taxon>Pseudobutyrivibrio</taxon>
    </lineage>
</organism>
<dbReference type="Pfam" id="PF02773">
    <property type="entry name" value="S-AdoMet_synt_C"/>
    <property type="match status" value="1"/>
</dbReference>
<evidence type="ECO:0000256" key="9">
    <source>
        <dbReference type="ARBA" id="ARBA00022958"/>
    </source>
</evidence>
<dbReference type="CDD" id="cd18079">
    <property type="entry name" value="S-AdoMet_synt"/>
    <property type="match status" value="1"/>
</dbReference>
<dbReference type="GO" id="GO:0004478">
    <property type="term" value="F:methionine adenosyltransferase activity"/>
    <property type="evidence" value="ECO:0007669"/>
    <property type="project" value="UniProtKB-UniRule"/>
</dbReference>
<feature type="binding site" evidence="10">
    <location>
        <position position="249"/>
    </location>
    <ligand>
        <name>ATP</name>
        <dbReference type="ChEBI" id="CHEBI:30616"/>
        <note>ligand shared between two neighboring subunits</note>
    </ligand>
</feature>
<dbReference type="InterPro" id="IPR022629">
    <property type="entry name" value="S-AdoMet_synt_central"/>
</dbReference>